<dbReference type="AlphaFoldDB" id="A0AAD3XRF0"/>
<proteinExistence type="predicted"/>
<gene>
    <name evidence="1" type="ORF">Nepgr_015341</name>
</gene>
<protein>
    <submittedName>
        <fullName evidence="1">Uncharacterized protein</fullName>
    </submittedName>
</protein>
<reference evidence="1" key="1">
    <citation type="submission" date="2023-05" db="EMBL/GenBank/DDBJ databases">
        <title>Nepenthes gracilis genome sequencing.</title>
        <authorList>
            <person name="Fukushima K."/>
        </authorList>
    </citation>
    <scope>NUCLEOTIDE SEQUENCE</scope>
    <source>
        <strain evidence="1">SING2019-196</strain>
    </source>
</reference>
<evidence type="ECO:0000313" key="2">
    <source>
        <dbReference type="Proteomes" id="UP001279734"/>
    </source>
</evidence>
<evidence type="ECO:0000313" key="1">
    <source>
        <dbReference type="EMBL" id="GMH13500.1"/>
    </source>
</evidence>
<comment type="caution">
    <text evidence="1">The sequence shown here is derived from an EMBL/GenBank/DDBJ whole genome shotgun (WGS) entry which is preliminary data.</text>
</comment>
<accession>A0AAD3XRF0</accession>
<organism evidence="1 2">
    <name type="scientific">Nepenthes gracilis</name>
    <name type="common">Slender pitcher plant</name>
    <dbReference type="NCBI Taxonomy" id="150966"/>
    <lineage>
        <taxon>Eukaryota</taxon>
        <taxon>Viridiplantae</taxon>
        <taxon>Streptophyta</taxon>
        <taxon>Embryophyta</taxon>
        <taxon>Tracheophyta</taxon>
        <taxon>Spermatophyta</taxon>
        <taxon>Magnoliopsida</taxon>
        <taxon>eudicotyledons</taxon>
        <taxon>Gunneridae</taxon>
        <taxon>Pentapetalae</taxon>
        <taxon>Caryophyllales</taxon>
        <taxon>Nepenthaceae</taxon>
        <taxon>Nepenthes</taxon>
    </lineage>
</organism>
<name>A0AAD3XRF0_NEPGR</name>
<dbReference type="Proteomes" id="UP001279734">
    <property type="component" value="Unassembled WGS sequence"/>
</dbReference>
<sequence>MPLKAASTRYSLVKGERIVRSALTARLRTPNRCFRLPYVFRRAGLVCVELNNDVRWFKLSWKVRIGICTYAFLDSVSEIYAGTFCLCPMKE</sequence>
<keyword evidence="2" id="KW-1185">Reference proteome</keyword>
<dbReference type="EMBL" id="BSYO01000013">
    <property type="protein sequence ID" value="GMH13500.1"/>
    <property type="molecule type" value="Genomic_DNA"/>
</dbReference>